<keyword evidence="2" id="KW-1185">Reference proteome</keyword>
<proteinExistence type="predicted"/>
<evidence type="ECO:0000313" key="2">
    <source>
        <dbReference type="Proteomes" id="UP000050761"/>
    </source>
</evidence>
<reference evidence="1 2" key="1">
    <citation type="submission" date="2018-11" db="EMBL/GenBank/DDBJ databases">
        <authorList>
            <consortium name="Pathogen Informatics"/>
        </authorList>
    </citation>
    <scope>NUCLEOTIDE SEQUENCE [LARGE SCALE GENOMIC DNA]</scope>
</reference>
<dbReference type="AlphaFoldDB" id="A0A183GIQ0"/>
<evidence type="ECO:0000313" key="3">
    <source>
        <dbReference type="WBParaSite" id="HPBE_0002252401-mRNA-1"/>
    </source>
</evidence>
<dbReference type="OrthoDB" id="5836246at2759"/>
<dbReference type="Proteomes" id="UP000050761">
    <property type="component" value="Unassembled WGS sequence"/>
</dbReference>
<sequence length="97" mass="10819">MDRRRAVKRLRDYFEEISNVEFEYPSVPFASLVYGLVQLGTGDSECGNADRKETQWKGAKAREIGEGVKLYYNGEDTKRNGVVIAVAESLKDSVAAV</sequence>
<evidence type="ECO:0000313" key="1">
    <source>
        <dbReference type="EMBL" id="VDP33093.1"/>
    </source>
</evidence>
<accession>A0A3P8GFF5</accession>
<name>A0A183GIQ0_HELPZ</name>
<protein>
    <submittedName>
        <fullName evidence="3">RNase III domain-containing protein</fullName>
    </submittedName>
</protein>
<organism evidence="2 3">
    <name type="scientific">Heligmosomoides polygyrus</name>
    <name type="common">Parasitic roundworm</name>
    <dbReference type="NCBI Taxonomy" id="6339"/>
    <lineage>
        <taxon>Eukaryota</taxon>
        <taxon>Metazoa</taxon>
        <taxon>Ecdysozoa</taxon>
        <taxon>Nematoda</taxon>
        <taxon>Chromadorea</taxon>
        <taxon>Rhabditida</taxon>
        <taxon>Rhabditina</taxon>
        <taxon>Rhabditomorpha</taxon>
        <taxon>Strongyloidea</taxon>
        <taxon>Heligmosomidae</taxon>
        <taxon>Heligmosomoides</taxon>
    </lineage>
</organism>
<reference evidence="3" key="2">
    <citation type="submission" date="2019-09" db="UniProtKB">
        <authorList>
            <consortium name="WormBaseParasite"/>
        </authorList>
    </citation>
    <scope>IDENTIFICATION</scope>
</reference>
<gene>
    <name evidence="1" type="ORF">HPBE_LOCUS22523</name>
</gene>
<dbReference type="WBParaSite" id="HPBE_0002252401-mRNA-1">
    <property type="protein sequence ID" value="HPBE_0002252401-mRNA-1"/>
    <property type="gene ID" value="HPBE_0002252401"/>
</dbReference>
<accession>A0A183GIQ0</accession>
<dbReference type="EMBL" id="UZAH01034073">
    <property type="protein sequence ID" value="VDP33093.1"/>
    <property type="molecule type" value="Genomic_DNA"/>
</dbReference>